<evidence type="ECO:0008006" key="10">
    <source>
        <dbReference type="Google" id="ProtNLM"/>
    </source>
</evidence>
<evidence type="ECO:0000259" key="7">
    <source>
        <dbReference type="Pfam" id="PF01370"/>
    </source>
</evidence>
<dbReference type="PANTHER" id="PTHR43179:SF12">
    <property type="entry name" value="GALACTOFURANOSYLTRANSFERASE GLFT2"/>
    <property type="match status" value="1"/>
</dbReference>
<keyword evidence="9" id="KW-1185">Reference proteome</keyword>
<evidence type="ECO:0000256" key="3">
    <source>
        <dbReference type="ARBA" id="ARBA00022679"/>
    </source>
</evidence>
<feature type="domain" description="NAD-dependent epimerase/dehydratase" evidence="7">
    <location>
        <begin position="116"/>
        <end position="374"/>
    </location>
</feature>
<feature type="compositionally biased region" description="Basic and acidic residues" evidence="4">
    <location>
        <begin position="79"/>
        <end position="93"/>
    </location>
</feature>
<dbReference type="GO" id="GO:0016757">
    <property type="term" value="F:glycosyltransferase activity"/>
    <property type="evidence" value="ECO:0007669"/>
    <property type="project" value="UniProtKB-KW"/>
</dbReference>
<accession>A0A507DKS2</accession>
<keyword evidence="3" id="KW-0808">Transferase</keyword>
<gene>
    <name evidence="8" type="ORF">CcCBS67573_g09934</name>
</gene>
<dbReference type="PANTHER" id="PTHR43179">
    <property type="entry name" value="RHAMNOSYLTRANSFERASE WBBL"/>
    <property type="match status" value="1"/>
</dbReference>
<evidence type="ECO:0000313" key="8">
    <source>
        <dbReference type="EMBL" id="TPX52126.1"/>
    </source>
</evidence>
<sequence>MWQAAVKEKAPATVVRKLRMLRTARGSGGGWTVDDDEVREYIDAVILASTHAVEHDGRQLAEEDVVFRNRALRPALESLDPHPDPDAPPRPDAVDPLYPDLEAEFTVSVSAFSYLISVLGGTGFIGSHVAKRLKEETSSHVIAADQYAPMPGHLPLEAICDEFIQCDLRVKSNMERALRGCQEAFLFAADMGGMGYLAGNDFEVASWNIQITISFASVCIAERIEKVFFASSACVYPEPLQKHGHAFKLAEDSAWPADPQDGYGLEKLFSERMLEYSSNETSTSIRIARFHNIFGPNGTWYGGREKAPAAFLRKFACLRELQFLKPHKYLQDHKNELIIWGTGGQRRSFCYITDAVDAVLLLMNSDVTKPVNIGSDRDVSILDLSHLCEESFRLAQSTGAEVPIEEPRLQRFHDTEGPIGVDCRSSDNKFIKETLGWEPLTSLEDGLNQTAVFIVEQHRLLKKNVLKSHSMEDWIRFNQQGVFSTHVLQTRGPVTRKIRFAIVLPLTSKQLGLKESLEQLENVLLKSFWETTQHVSDVEFMIFVGIDDSDSEALCQLDIAQFIQNALPLSPIAVSVYKLDYPAGSICRILTHLSQVAYQNGADFFMILGDDVVLETAQWPEKIIQTFTQISTETRLPLGFGCVALNDVTFPGMPTFPIVGRMHFEIFGHLGPHVFVNQGLDPYLFALYRPYRAARFIEDATVSNRIGGEGLARYNKKHVYWTGPVIQEGISRLDSWIKLQGRSLAGTKEITLDVIVPSFRGDLHTLEAILGVSVPEGVCTMFIIIFDNPGDVTAYENYKYLLSKYGCKGNFRIRMNDKNLGAAGARNRGLYESTAEWVLFLDDDVTPCSTILDSYTACIKRYPNASGFVGTTLLPTPQTLTQAAVKLAGVTYFWSIAQNEPFRTDIPWGVTANIVVRRTDVLFDESFPKSGGGEDIDFCLRTTLALCAKTTATVQAFVTVPDAVAYHPWWDDGNPKWSHFFGWARGDGALAGKFPAISYLNALNSAETIALCIGWSACQILVSALLGVPVYGAVLFPFILAISNVASDFILYYLASRWRHEFQTFGAIATLYGFTLAMTVDAGRFQDGHVIKLIKYDLSEEKTIWIANGYHYMLGGQESSHDIDFVAISHCWLDPSQLPKSHESFHVQLSSSGKEFICQK</sequence>
<dbReference type="Proteomes" id="UP000320333">
    <property type="component" value="Unassembled WGS sequence"/>
</dbReference>
<dbReference type="Pfam" id="PF00535">
    <property type="entry name" value="Glycos_transf_2"/>
    <property type="match status" value="1"/>
</dbReference>
<protein>
    <recommendedName>
        <fullName evidence="10">Glycosyltransferase 2-like domain-containing protein</fullName>
    </recommendedName>
</protein>
<dbReference type="InterPro" id="IPR029044">
    <property type="entry name" value="Nucleotide-diphossugar_trans"/>
</dbReference>
<dbReference type="InterPro" id="IPR001173">
    <property type="entry name" value="Glyco_trans_2-like"/>
</dbReference>
<reference evidence="8 9" key="1">
    <citation type="journal article" date="2019" name="Sci. Rep.">
        <title>Comparative genomics of chytrid fungi reveal insights into the obligate biotrophic and pathogenic lifestyle of Synchytrium endobioticum.</title>
        <authorList>
            <person name="van de Vossenberg B.T.L.H."/>
            <person name="Warris S."/>
            <person name="Nguyen H.D.T."/>
            <person name="van Gent-Pelzer M.P.E."/>
            <person name="Joly D.L."/>
            <person name="van de Geest H.C."/>
            <person name="Bonants P.J.M."/>
            <person name="Smith D.S."/>
            <person name="Levesque C.A."/>
            <person name="van der Lee T.A.J."/>
        </authorList>
    </citation>
    <scope>NUCLEOTIDE SEQUENCE [LARGE SCALE GENOMIC DNA]</scope>
    <source>
        <strain evidence="8 9">CBS 675.73</strain>
    </source>
</reference>
<dbReference type="Gene3D" id="3.90.25.10">
    <property type="entry name" value="UDP-galactose 4-epimerase, domain 1"/>
    <property type="match status" value="1"/>
</dbReference>
<evidence type="ECO:0000259" key="6">
    <source>
        <dbReference type="Pfam" id="PF00535"/>
    </source>
</evidence>
<dbReference type="Gene3D" id="3.90.550.10">
    <property type="entry name" value="Spore Coat Polysaccharide Biosynthesis Protein SpsA, Chain A"/>
    <property type="match status" value="1"/>
</dbReference>
<proteinExistence type="inferred from homology"/>
<feature type="transmembrane region" description="Helical" evidence="5">
    <location>
        <begin position="1030"/>
        <end position="1055"/>
    </location>
</feature>
<evidence type="ECO:0000256" key="4">
    <source>
        <dbReference type="SAM" id="MobiDB-lite"/>
    </source>
</evidence>
<organism evidence="8 9">
    <name type="scientific">Chytriomyces confervae</name>
    <dbReference type="NCBI Taxonomy" id="246404"/>
    <lineage>
        <taxon>Eukaryota</taxon>
        <taxon>Fungi</taxon>
        <taxon>Fungi incertae sedis</taxon>
        <taxon>Chytridiomycota</taxon>
        <taxon>Chytridiomycota incertae sedis</taxon>
        <taxon>Chytridiomycetes</taxon>
        <taxon>Chytridiales</taxon>
        <taxon>Chytriomycetaceae</taxon>
        <taxon>Chytriomyces</taxon>
    </lineage>
</organism>
<evidence type="ECO:0000313" key="9">
    <source>
        <dbReference type="Proteomes" id="UP000320333"/>
    </source>
</evidence>
<dbReference type="EMBL" id="QEAP01001072">
    <property type="protein sequence ID" value="TPX52126.1"/>
    <property type="molecule type" value="Genomic_DNA"/>
</dbReference>
<keyword evidence="5" id="KW-0812">Transmembrane</keyword>
<dbReference type="SUPFAM" id="SSF53448">
    <property type="entry name" value="Nucleotide-diphospho-sugar transferases"/>
    <property type="match status" value="1"/>
</dbReference>
<dbReference type="Gene3D" id="3.40.50.720">
    <property type="entry name" value="NAD(P)-binding Rossmann-like Domain"/>
    <property type="match status" value="1"/>
</dbReference>
<evidence type="ECO:0000256" key="1">
    <source>
        <dbReference type="ARBA" id="ARBA00006739"/>
    </source>
</evidence>
<feature type="domain" description="Glycosyltransferase 2-like" evidence="6">
    <location>
        <begin position="807"/>
        <end position="846"/>
    </location>
</feature>
<keyword evidence="5" id="KW-1133">Transmembrane helix</keyword>
<evidence type="ECO:0000256" key="5">
    <source>
        <dbReference type="SAM" id="Phobius"/>
    </source>
</evidence>
<dbReference type="AlphaFoldDB" id="A0A507DKS2"/>
<keyword evidence="2" id="KW-0328">Glycosyltransferase</keyword>
<comment type="similarity">
    <text evidence="1">Belongs to the glycosyltransferase 2 family.</text>
</comment>
<dbReference type="InterPro" id="IPR001509">
    <property type="entry name" value="Epimerase_deHydtase"/>
</dbReference>
<dbReference type="OrthoDB" id="331544at2759"/>
<feature type="region of interest" description="Disordered" evidence="4">
    <location>
        <begin position="76"/>
        <end position="95"/>
    </location>
</feature>
<dbReference type="InterPro" id="IPR036291">
    <property type="entry name" value="NAD(P)-bd_dom_sf"/>
</dbReference>
<comment type="caution">
    <text evidence="8">The sequence shown here is derived from an EMBL/GenBank/DDBJ whole genome shotgun (WGS) entry which is preliminary data.</text>
</comment>
<dbReference type="Pfam" id="PF01370">
    <property type="entry name" value="Epimerase"/>
    <property type="match status" value="1"/>
</dbReference>
<dbReference type="SUPFAM" id="SSF51735">
    <property type="entry name" value="NAD(P)-binding Rossmann-fold domains"/>
    <property type="match status" value="1"/>
</dbReference>
<evidence type="ECO:0000256" key="2">
    <source>
        <dbReference type="ARBA" id="ARBA00022676"/>
    </source>
</evidence>
<dbReference type="STRING" id="246404.A0A507DKS2"/>
<keyword evidence="5" id="KW-0472">Membrane</keyword>
<name>A0A507DKS2_9FUNG</name>